<evidence type="ECO:0000313" key="8">
    <source>
        <dbReference type="Proteomes" id="UP000636891"/>
    </source>
</evidence>
<dbReference type="PIRSF" id="PIRSF005700">
    <property type="entry name" value="PepC"/>
    <property type="match status" value="1"/>
</dbReference>
<name>A0ABR7CIQ3_9BACT</name>
<accession>A0ABR7CIQ3</accession>
<dbReference type="InterPro" id="IPR038765">
    <property type="entry name" value="Papain-like_cys_pep_sf"/>
</dbReference>
<evidence type="ECO:0000256" key="5">
    <source>
        <dbReference type="SAM" id="SignalP"/>
    </source>
</evidence>
<keyword evidence="4 7" id="KW-0031">Aminopeptidase</keyword>
<feature type="chain" id="PRO_5046780711" description="Aminopeptidase" evidence="5">
    <location>
        <begin position="21"/>
        <end position="405"/>
    </location>
</feature>
<evidence type="ECO:0000313" key="7">
    <source>
        <dbReference type="EMBL" id="MBC5615477.1"/>
    </source>
</evidence>
<dbReference type="PANTHER" id="PTHR10363">
    <property type="entry name" value="BLEOMYCIN HYDROLASE"/>
    <property type="match status" value="1"/>
</dbReference>
<comment type="caution">
    <text evidence="7">The sequence shown here is derived from an EMBL/GenBank/DDBJ whole genome shotgun (WGS) entry which is preliminary data.</text>
</comment>
<dbReference type="Proteomes" id="UP000636891">
    <property type="component" value="Unassembled WGS sequence"/>
</dbReference>
<dbReference type="Pfam" id="PF00112">
    <property type="entry name" value="Peptidase_C1"/>
    <property type="match status" value="1"/>
</dbReference>
<sequence length="405" mass="45318">MKKYLLCGVLCALLIGVAGAKNTSKQTKEDGKDTGAYVFADKVLVPVTPVKDQAKSGTCWSFSGTAMAESELLRRGKGVYDLSEMWIVRHTYLEKAIKYARLHGKANFSEGGTLDDVVYIVDRYGIVPETVYSGLKDGASRHSHEELSVALKAYTDAVIGNPSKRLSASWIDGLNGILDAYLGPCPEKFVYDGKEYTPKSFAQELGIRRDDYVVLTAMTHHPLYTAFPLEIPDNWNWSPFYNVTMEELGRIVDVSLRKGYAVNWASDVSENGFGFREGRAIVPVESAAEIPPADSARWKGLTDDEIRKRTLLKTGVLPERQITPEMRQQAFDRYETTDDHGMLLVGIAADQHGRKFYKVKNSWGETGLYKGYFYASEPFLLYKTVGIQVHREAIPQDIKDKLGIR</sequence>
<dbReference type="InterPro" id="IPR000169">
    <property type="entry name" value="Pept_cys_AS"/>
</dbReference>
<keyword evidence="1 4" id="KW-0645">Protease</keyword>
<keyword evidence="2 4" id="KW-0378">Hydrolase</keyword>
<evidence type="ECO:0000256" key="2">
    <source>
        <dbReference type="ARBA" id="ARBA00022801"/>
    </source>
</evidence>
<evidence type="ECO:0000256" key="3">
    <source>
        <dbReference type="ARBA" id="ARBA00022807"/>
    </source>
</evidence>
<evidence type="ECO:0000256" key="1">
    <source>
        <dbReference type="ARBA" id="ARBA00022670"/>
    </source>
</evidence>
<dbReference type="PANTHER" id="PTHR10363:SF2">
    <property type="entry name" value="BLEOMYCIN HYDROLASE"/>
    <property type="match status" value="1"/>
</dbReference>
<dbReference type="InterPro" id="IPR000668">
    <property type="entry name" value="Peptidase_C1A_C"/>
</dbReference>
<dbReference type="RefSeq" id="WP_118656517.1">
    <property type="nucleotide sequence ID" value="NZ_JACOOK010000001.1"/>
</dbReference>
<organism evidence="7 8">
    <name type="scientific">Alistipes hominis</name>
    <dbReference type="NCBI Taxonomy" id="2763015"/>
    <lineage>
        <taxon>Bacteria</taxon>
        <taxon>Pseudomonadati</taxon>
        <taxon>Bacteroidota</taxon>
        <taxon>Bacteroidia</taxon>
        <taxon>Bacteroidales</taxon>
        <taxon>Rikenellaceae</taxon>
        <taxon>Alistipes</taxon>
    </lineage>
</organism>
<dbReference type="Pfam" id="PF03051">
    <property type="entry name" value="Peptidase_C1_2"/>
    <property type="match status" value="1"/>
</dbReference>
<dbReference type="Gene3D" id="3.90.70.10">
    <property type="entry name" value="Cysteine proteinases"/>
    <property type="match status" value="1"/>
</dbReference>
<reference evidence="7 8" key="1">
    <citation type="submission" date="2020-08" db="EMBL/GenBank/DDBJ databases">
        <title>Genome public.</title>
        <authorList>
            <person name="Liu C."/>
            <person name="Sun Q."/>
        </authorList>
    </citation>
    <scope>NUCLEOTIDE SEQUENCE [LARGE SCALE GENOMIC DNA]</scope>
    <source>
        <strain evidence="7 8">New-7</strain>
    </source>
</reference>
<evidence type="ECO:0000256" key="4">
    <source>
        <dbReference type="PIRNR" id="PIRNR005700"/>
    </source>
</evidence>
<dbReference type="InterPro" id="IPR004134">
    <property type="entry name" value="Peptidase_C1B"/>
</dbReference>
<proteinExistence type="inferred from homology"/>
<dbReference type="GO" id="GO:0004177">
    <property type="term" value="F:aminopeptidase activity"/>
    <property type="evidence" value="ECO:0007669"/>
    <property type="project" value="UniProtKB-KW"/>
</dbReference>
<dbReference type="SUPFAM" id="SSF54001">
    <property type="entry name" value="Cysteine proteinases"/>
    <property type="match status" value="1"/>
</dbReference>
<dbReference type="EMBL" id="JACOOK010000001">
    <property type="protein sequence ID" value="MBC5615477.1"/>
    <property type="molecule type" value="Genomic_DNA"/>
</dbReference>
<keyword evidence="3 4" id="KW-0788">Thiol protease</keyword>
<feature type="signal peptide" evidence="5">
    <location>
        <begin position="1"/>
        <end position="20"/>
    </location>
</feature>
<gene>
    <name evidence="7" type="ORF">H8S08_00390</name>
</gene>
<keyword evidence="8" id="KW-1185">Reference proteome</keyword>
<comment type="similarity">
    <text evidence="4">Belongs to the peptidase C1 family.</text>
</comment>
<protein>
    <recommendedName>
        <fullName evidence="4">Aminopeptidase</fullName>
    </recommendedName>
</protein>
<evidence type="ECO:0000259" key="6">
    <source>
        <dbReference type="Pfam" id="PF00112"/>
    </source>
</evidence>
<keyword evidence="5" id="KW-0732">Signal</keyword>
<feature type="domain" description="Peptidase C1A papain C-terminal" evidence="6">
    <location>
        <begin position="46"/>
        <end position="129"/>
    </location>
</feature>
<dbReference type="PROSITE" id="PS00139">
    <property type="entry name" value="THIOL_PROTEASE_CYS"/>
    <property type="match status" value="1"/>
</dbReference>